<dbReference type="PANTHER" id="PTHR11219:SF69">
    <property type="entry name" value="TENEURIN-A"/>
    <property type="match status" value="1"/>
</dbReference>
<accession>A0A9J6DU00</accession>
<comment type="caution">
    <text evidence="6">The sequence shown here is derived from an EMBL/GenBank/DDBJ whole genome shotgun (WGS) entry which is preliminary data.</text>
</comment>
<evidence type="ECO:0000313" key="6">
    <source>
        <dbReference type="EMBL" id="KAH8025384.1"/>
    </source>
</evidence>
<evidence type="ECO:0000259" key="5">
    <source>
        <dbReference type="Pfam" id="PF15636"/>
    </source>
</evidence>
<keyword evidence="2" id="KW-0677">Repeat</keyword>
<dbReference type="Proteomes" id="UP000821866">
    <property type="component" value="Unassembled WGS sequence"/>
</dbReference>
<keyword evidence="1" id="KW-0245">EGF-like domain</keyword>
<name>A0A9J6DU00_RHIMP</name>
<dbReference type="InterPro" id="IPR051216">
    <property type="entry name" value="Teneurin"/>
</dbReference>
<evidence type="ECO:0000256" key="2">
    <source>
        <dbReference type="ARBA" id="ARBA00022737"/>
    </source>
</evidence>
<dbReference type="GO" id="GO:0008045">
    <property type="term" value="P:motor neuron axon guidance"/>
    <property type="evidence" value="ECO:0007669"/>
    <property type="project" value="TreeGrafter"/>
</dbReference>
<gene>
    <name evidence="6" type="ORF">HPB51_007696</name>
</gene>
<keyword evidence="3" id="KW-1015">Disulfide bond</keyword>
<reference evidence="6" key="2">
    <citation type="submission" date="2021-09" db="EMBL/GenBank/DDBJ databases">
        <authorList>
            <person name="Jia N."/>
            <person name="Wang J."/>
            <person name="Shi W."/>
            <person name="Du L."/>
            <person name="Sun Y."/>
            <person name="Zhan W."/>
            <person name="Jiang J."/>
            <person name="Wang Q."/>
            <person name="Zhang B."/>
            <person name="Ji P."/>
            <person name="Sakyi L.B."/>
            <person name="Cui X."/>
            <person name="Yuan T."/>
            <person name="Jiang B."/>
            <person name="Yang W."/>
            <person name="Lam T.T.-Y."/>
            <person name="Chang Q."/>
            <person name="Ding S."/>
            <person name="Wang X."/>
            <person name="Zhu J."/>
            <person name="Ruan X."/>
            <person name="Zhao L."/>
            <person name="Wei J."/>
            <person name="Que T."/>
            <person name="Du C."/>
            <person name="Cheng J."/>
            <person name="Dai P."/>
            <person name="Han X."/>
            <person name="Huang E."/>
            <person name="Gao Y."/>
            <person name="Liu J."/>
            <person name="Shao H."/>
            <person name="Ye R."/>
            <person name="Li L."/>
            <person name="Wei W."/>
            <person name="Wang X."/>
            <person name="Wang C."/>
            <person name="Huo Q."/>
            <person name="Li W."/>
            <person name="Guo W."/>
            <person name="Chen H."/>
            <person name="Chen S."/>
            <person name="Zhou L."/>
            <person name="Zhou L."/>
            <person name="Ni X."/>
            <person name="Tian J."/>
            <person name="Zhou Y."/>
            <person name="Sheng Y."/>
            <person name="Liu T."/>
            <person name="Pan Y."/>
            <person name="Xia L."/>
            <person name="Li J."/>
            <person name="Zhao F."/>
            <person name="Cao W."/>
        </authorList>
    </citation>
    <scope>NUCLEOTIDE SEQUENCE</scope>
    <source>
        <strain evidence="6">Rmic-2018</strain>
        <tissue evidence="6">Larvae</tissue>
    </source>
</reference>
<dbReference type="EMBL" id="JABSTU010000007">
    <property type="protein sequence ID" value="KAH8025384.1"/>
    <property type="molecule type" value="Genomic_DNA"/>
</dbReference>
<reference evidence="6" key="1">
    <citation type="journal article" date="2020" name="Cell">
        <title>Large-Scale Comparative Analyses of Tick Genomes Elucidate Their Genetic Diversity and Vector Capacities.</title>
        <authorList>
            <consortium name="Tick Genome and Microbiome Consortium (TIGMIC)"/>
            <person name="Jia N."/>
            <person name="Wang J."/>
            <person name="Shi W."/>
            <person name="Du L."/>
            <person name="Sun Y."/>
            <person name="Zhan W."/>
            <person name="Jiang J.F."/>
            <person name="Wang Q."/>
            <person name="Zhang B."/>
            <person name="Ji P."/>
            <person name="Bell-Sakyi L."/>
            <person name="Cui X.M."/>
            <person name="Yuan T.T."/>
            <person name="Jiang B.G."/>
            <person name="Yang W.F."/>
            <person name="Lam T.T."/>
            <person name="Chang Q.C."/>
            <person name="Ding S.J."/>
            <person name="Wang X.J."/>
            <person name="Zhu J.G."/>
            <person name="Ruan X.D."/>
            <person name="Zhao L."/>
            <person name="Wei J.T."/>
            <person name="Ye R.Z."/>
            <person name="Que T.C."/>
            <person name="Du C.H."/>
            <person name="Zhou Y.H."/>
            <person name="Cheng J.X."/>
            <person name="Dai P.F."/>
            <person name="Guo W.B."/>
            <person name="Han X.H."/>
            <person name="Huang E.J."/>
            <person name="Li L.F."/>
            <person name="Wei W."/>
            <person name="Gao Y.C."/>
            <person name="Liu J.Z."/>
            <person name="Shao H.Z."/>
            <person name="Wang X."/>
            <person name="Wang C.C."/>
            <person name="Yang T.C."/>
            <person name="Huo Q.B."/>
            <person name="Li W."/>
            <person name="Chen H.Y."/>
            <person name="Chen S.E."/>
            <person name="Zhou L.G."/>
            <person name="Ni X.B."/>
            <person name="Tian J.H."/>
            <person name="Sheng Y."/>
            <person name="Liu T."/>
            <person name="Pan Y.S."/>
            <person name="Xia L.Y."/>
            <person name="Li J."/>
            <person name="Zhao F."/>
            <person name="Cao W.C."/>
        </authorList>
    </citation>
    <scope>NUCLEOTIDE SEQUENCE</scope>
    <source>
        <strain evidence="6">Rmic-2018</strain>
    </source>
</reference>
<evidence type="ECO:0000313" key="7">
    <source>
        <dbReference type="Proteomes" id="UP000821866"/>
    </source>
</evidence>
<protein>
    <recommendedName>
        <fullName evidence="5">Tox-GHH domain-containing protein</fullName>
    </recommendedName>
</protein>
<dbReference type="InterPro" id="IPR028916">
    <property type="entry name" value="Tox-GHH_dom"/>
</dbReference>
<proteinExistence type="predicted"/>
<dbReference type="VEuPathDB" id="VectorBase:LOC119169271"/>
<keyword evidence="7" id="KW-1185">Reference proteome</keyword>
<dbReference type="PANTHER" id="PTHR11219">
    <property type="entry name" value="TENEURIN AND N-ACETYLGLUCOSAMINE-1-PHOSPHODIESTER ALPHA-N-ACETYLGLUCOSAMINIDASE"/>
    <property type="match status" value="1"/>
</dbReference>
<sequence>MGITCGLSKASVCDAGAVDKKINVRRPAELPDWVESQGLGLTGLGLSGWPPKDEQRPYSSNDDDEDDETAVLPWRLPAVSGTACAMRRRLRGFSQLSSVEPSALGPCLEVDGRAVVRSAERADPIRRDVFVSVFNNSHLVDLHPVLQGNDAFYFVKDSAWRFHEDVTQLQRLGAAVNTTVHQGDVSDVRIHTTHAVLNLRYGSPPDRERQRILWHAKKHALSQRWAHERQLLLADAHGAASWSDQDKEHILRAGSAPGYRADYFHPVDAYPELADDPSNLVFRKLS</sequence>
<evidence type="ECO:0000256" key="4">
    <source>
        <dbReference type="SAM" id="MobiDB-lite"/>
    </source>
</evidence>
<feature type="region of interest" description="Disordered" evidence="4">
    <location>
        <begin position="44"/>
        <end position="69"/>
    </location>
</feature>
<organism evidence="6 7">
    <name type="scientific">Rhipicephalus microplus</name>
    <name type="common">Cattle tick</name>
    <name type="synonym">Boophilus microplus</name>
    <dbReference type="NCBI Taxonomy" id="6941"/>
    <lineage>
        <taxon>Eukaryota</taxon>
        <taxon>Metazoa</taxon>
        <taxon>Ecdysozoa</taxon>
        <taxon>Arthropoda</taxon>
        <taxon>Chelicerata</taxon>
        <taxon>Arachnida</taxon>
        <taxon>Acari</taxon>
        <taxon>Parasitiformes</taxon>
        <taxon>Ixodida</taxon>
        <taxon>Ixodoidea</taxon>
        <taxon>Ixodidae</taxon>
        <taxon>Rhipicephalinae</taxon>
        <taxon>Rhipicephalus</taxon>
        <taxon>Boophilus</taxon>
    </lineage>
</organism>
<dbReference type="Pfam" id="PF15636">
    <property type="entry name" value="Tox-GHH"/>
    <property type="match status" value="1"/>
</dbReference>
<feature type="domain" description="Tox-GHH" evidence="5">
    <location>
        <begin position="207"/>
        <end position="284"/>
    </location>
</feature>
<dbReference type="AlphaFoldDB" id="A0A9J6DU00"/>
<evidence type="ECO:0000256" key="3">
    <source>
        <dbReference type="ARBA" id="ARBA00023157"/>
    </source>
</evidence>
<evidence type="ECO:0000256" key="1">
    <source>
        <dbReference type="ARBA" id="ARBA00022536"/>
    </source>
</evidence>